<evidence type="ECO:0000313" key="2">
    <source>
        <dbReference type="EMBL" id="PIR73974.1"/>
    </source>
</evidence>
<evidence type="ECO:0008006" key="4">
    <source>
        <dbReference type="Google" id="ProtNLM"/>
    </source>
</evidence>
<name>A0A2H0TPA5_9BACT</name>
<dbReference type="AlphaFoldDB" id="A0A2H0TPA5"/>
<accession>A0A2H0TPA5</accession>
<keyword evidence="1" id="KW-0812">Transmembrane</keyword>
<keyword evidence="1" id="KW-0472">Membrane</keyword>
<proteinExistence type="predicted"/>
<evidence type="ECO:0000313" key="3">
    <source>
        <dbReference type="Proteomes" id="UP000230154"/>
    </source>
</evidence>
<protein>
    <recommendedName>
        <fullName evidence="4">DoxX family protein</fullName>
    </recommendedName>
</protein>
<dbReference type="EMBL" id="PFCB01000033">
    <property type="protein sequence ID" value="PIR73974.1"/>
    <property type="molecule type" value="Genomic_DNA"/>
</dbReference>
<keyword evidence="1" id="KW-1133">Transmembrane helix</keyword>
<feature type="transmembrane region" description="Helical" evidence="1">
    <location>
        <begin position="47"/>
        <end position="67"/>
    </location>
</feature>
<sequence>MKTSAFHVLRVGLAITFMWIGILIIANPVAWGSYIQPWAQDLLPGSLRSAMLVTGMLDISIGIFLVFNAYTWVAALFAVLHILVVFTTSGINSGTVRDIGLLAASMAIAMHAWPDRFKFWEKKKKYGSSIPDDSSAF</sequence>
<gene>
    <name evidence="2" type="ORF">COU35_04945</name>
</gene>
<evidence type="ECO:0000256" key="1">
    <source>
        <dbReference type="SAM" id="Phobius"/>
    </source>
</evidence>
<reference evidence="3" key="1">
    <citation type="submission" date="2017-09" db="EMBL/GenBank/DDBJ databases">
        <title>Depth-based differentiation of microbial function through sediment-hosted aquifers and enrichment of novel symbionts in the deep terrestrial subsurface.</title>
        <authorList>
            <person name="Probst A.J."/>
            <person name="Ladd B."/>
            <person name="Jarett J.K."/>
            <person name="Geller-Mcgrath D.E."/>
            <person name="Sieber C.M.K."/>
            <person name="Emerson J.B."/>
            <person name="Anantharaman K."/>
            <person name="Thomas B.C."/>
            <person name="Malmstrom R."/>
            <person name="Stieglmeier M."/>
            <person name="Klingl A."/>
            <person name="Woyke T."/>
            <person name="Ryan C.M."/>
            <person name="Banfield J.F."/>
        </authorList>
    </citation>
    <scope>NUCLEOTIDE SEQUENCE [LARGE SCALE GENOMIC DNA]</scope>
</reference>
<feature type="transmembrane region" description="Helical" evidence="1">
    <location>
        <begin position="12"/>
        <end position="35"/>
    </location>
</feature>
<organism evidence="2 3">
    <name type="scientific">Candidatus Magasanikbacteria bacterium CG10_big_fil_rev_8_21_14_0_10_47_10</name>
    <dbReference type="NCBI Taxonomy" id="1974652"/>
    <lineage>
        <taxon>Bacteria</taxon>
        <taxon>Candidatus Magasanikiibacteriota</taxon>
    </lineage>
</organism>
<comment type="caution">
    <text evidence="2">The sequence shown here is derived from an EMBL/GenBank/DDBJ whole genome shotgun (WGS) entry which is preliminary data.</text>
</comment>
<dbReference type="Proteomes" id="UP000230154">
    <property type="component" value="Unassembled WGS sequence"/>
</dbReference>
<feature type="transmembrane region" description="Helical" evidence="1">
    <location>
        <begin position="72"/>
        <end position="91"/>
    </location>
</feature>